<dbReference type="EMBL" id="JALNMJ010000047">
    <property type="protein sequence ID" value="MCK7616179.1"/>
    <property type="molecule type" value="Genomic_DNA"/>
</dbReference>
<evidence type="ECO:0000313" key="2">
    <source>
        <dbReference type="EMBL" id="MCK7616179.1"/>
    </source>
</evidence>
<keyword evidence="3" id="KW-1185">Reference proteome</keyword>
<organism evidence="2 3">
    <name type="scientific">Roseibium sediminicola</name>
    <dbReference type="NCBI Taxonomy" id="2933272"/>
    <lineage>
        <taxon>Bacteria</taxon>
        <taxon>Pseudomonadati</taxon>
        <taxon>Pseudomonadota</taxon>
        <taxon>Alphaproteobacteria</taxon>
        <taxon>Hyphomicrobiales</taxon>
        <taxon>Stappiaceae</taxon>
        <taxon>Roseibium</taxon>
    </lineage>
</organism>
<evidence type="ECO:0000256" key="1">
    <source>
        <dbReference type="SAM" id="MobiDB-lite"/>
    </source>
</evidence>
<feature type="compositionally biased region" description="Polar residues" evidence="1">
    <location>
        <begin position="14"/>
        <end position="24"/>
    </location>
</feature>
<evidence type="ECO:0000313" key="3">
    <source>
        <dbReference type="Proteomes" id="UP001431221"/>
    </source>
</evidence>
<dbReference type="Proteomes" id="UP001431221">
    <property type="component" value="Unassembled WGS sequence"/>
</dbReference>
<feature type="region of interest" description="Disordered" evidence="1">
    <location>
        <begin position="147"/>
        <end position="177"/>
    </location>
</feature>
<reference evidence="2" key="1">
    <citation type="submission" date="2022-04" db="EMBL/GenBank/DDBJ databases">
        <title>Roseibium sp. CAU 1639 isolated from mud.</title>
        <authorList>
            <person name="Kim W."/>
        </authorList>
    </citation>
    <scope>NUCLEOTIDE SEQUENCE</scope>
    <source>
        <strain evidence="2">CAU 1639</strain>
    </source>
</reference>
<accession>A0ABT0H3C9</accession>
<feature type="region of interest" description="Disordered" evidence="1">
    <location>
        <begin position="1"/>
        <end position="34"/>
    </location>
</feature>
<proteinExistence type="predicted"/>
<sequence>MSAAHALSRPKNPNHANQTVQDFLNSPEGKAGKWQSGKVHYTKSGRKFVPDLQRVVRDGKTNRLKYEFMEFKGGKQSNTRHNRVQASKYLEAKAHGVYNSQGKSVGNVNKTTYVAHRNQFGRSTQTRALGKTMSQFRVRTLDGNTGGRLVPFNSQKLSPRIPGGRNRGGTGGLMLLN</sequence>
<feature type="compositionally biased region" description="Gly residues" evidence="1">
    <location>
        <begin position="165"/>
        <end position="177"/>
    </location>
</feature>
<dbReference type="RefSeq" id="WP_248160173.1">
    <property type="nucleotide sequence ID" value="NZ_JALNMJ010000047.1"/>
</dbReference>
<gene>
    <name evidence="2" type="ORF">M0H32_28870</name>
</gene>
<protein>
    <submittedName>
        <fullName evidence="2">Uncharacterized protein</fullName>
    </submittedName>
</protein>
<comment type="caution">
    <text evidence="2">The sequence shown here is derived from an EMBL/GenBank/DDBJ whole genome shotgun (WGS) entry which is preliminary data.</text>
</comment>
<name>A0ABT0H3C9_9HYPH</name>